<dbReference type="Gene3D" id="1.20.120.1880">
    <property type="entry name" value="Nucleoporin, helical C-terminal domain"/>
    <property type="match status" value="1"/>
</dbReference>
<dbReference type="GO" id="GO:0006405">
    <property type="term" value="P:RNA export from nucleus"/>
    <property type="evidence" value="ECO:0007669"/>
    <property type="project" value="TreeGrafter"/>
</dbReference>
<feature type="domain" description="Nucleoporin Nup133/Nup155-like C-terminal" evidence="5">
    <location>
        <begin position="729"/>
        <end position="978"/>
    </location>
</feature>
<dbReference type="PANTHER" id="PTHR10350:SF6">
    <property type="entry name" value="NUCLEAR PORE COMPLEX PROTEIN NUP155"/>
    <property type="match status" value="1"/>
</dbReference>
<keyword evidence="4" id="KW-0539">Nucleus</keyword>
<dbReference type="Gene3D" id="1.20.58.1780">
    <property type="match status" value="1"/>
</dbReference>
<dbReference type="Pfam" id="PF03177">
    <property type="entry name" value="Nucleoporin_C"/>
    <property type="match status" value="2"/>
</dbReference>
<organism evidence="7 8">
    <name type="scientific">Mucor lusitanicus CBS 277.49</name>
    <dbReference type="NCBI Taxonomy" id="747725"/>
    <lineage>
        <taxon>Eukaryota</taxon>
        <taxon>Fungi</taxon>
        <taxon>Fungi incertae sedis</taxon>
        <taxon>Mucoromycota</taxon>
        <taxon>Mucoromycotina</taxon>
        <taxon>Mucoromycetes</taxon>
        <taxon>Mucorales</taxon>
        <taxon>Mucorineae</taxon>
        <taxon>Mucoraceae</taxon>
        <taxon>Mucor</taxon>
    </lineage>
</organism>
<protein>
    <submittedName>
        <fullName evidence="7">Uncharacterized protein</fullName>
    </submittedName>
</protein>
<evidence type="ECO:0000256" key="2">
    <source>
        <dbReference type="ARBA" id="ARBA00007373"/>
    </source>
</evidence>
<dbReference type="PANTHER" id="PTHR10350">
    <property type="entry name" value="NUCLEAR PORE COMPLEX PROTEIN NUP155"/>
    <property type="match status" value="1"/>
</dbReference>
<gene>
    <name evidence="7" type="ORF">MUCCIDRAFT_106316</name>
</gene>
<dbReference type="EMBL" id="AMYB01000002">
    <property type="protein sequence ID" value="OAD05759.1"/>
    <property type="molecule type" value="Genomic_DNA"/>
</dbReference>
<dbReference type="OrthoDB" id="338970at2759"/>
<keyword evidence="8" id="KW-1185">Reference proteome</keyword>
<dbReference type="InterPro" id="IPR042533">
    <property type="entry name" value="Nucleoporin_Nup155_C_1"/>
</dbReference>
<reference evidence="7 8" key="1">
    <citation type="submission" date="2015-06" db="EMBL/GenBank/DDBJ databases">
        <title>Expansion of signal transduction pathways in fungi by whole-genome duplication.</title>
        <authorList>
            <consortium name="DOE Joint Genome Institute"/>
            <person name="Corrochano L.M."/>
            <person name="Kuo A."/>
            <person name="Marcet-Houben M."/>
            <person name="Polaino S."/>
            <person name="Salamov A."/>
            <person name="Villalobos J.M."/>
            <person name="Alvarez M.I."/>
            <person name="Avalos J."/>
            <person name="Benito E.P."/>
            <person name="Benoit I."/>
            <person name="Burger G."/>
            <person name="Camino L.P."/>
            <person name="Canovas D."/>
            <person name="Cerda-Olmedo E."/>
            <person name="Cheng J.-F."/>
            <person name="Dominguez A."/>
            <person name="Elias M."/>
            <person name="Eslava A.P."/>
            <person name="Glaser F."/>
            <person name="Grimwood J."/>
            <person name="Gutierrez G."/>
            <person name="Heitman J."/>
            <person name="Henrissat B."/>
            <person name="Iturriaga E.A."/>
            <person name="Lang B.F."/>
            <person name="Lavin J.L."/>
            <person name="Lee S."/>
            <person name="Li W."/>
            <person name="Lindquist E."/>
            <person name="Lopez-Garcia S."/>
            <person name="Luque E.M."/>
            <person name="Marcos A.T."/>
            <person name="Martin J."/>
            <person name="Mccluskey K."/>
            <person name="Medina H.R."/>
            <person name="Miralles-Duran A."/>
            <person name="Miyazaki A."/>
            <person name="Munoz-Torres E."/>
            <person name="Oguiza J.A."/>
            <person name="Ohm R."/>
            <person name="Olmedo M."/>
            <person name="Orejas M."/>
            <person name="Ortiz-Castellanos L."/>
            <person name="Pisabarro A.G."/>
            <person name="Rodriguez-Romero J."/>
            <person name="Ruiz-Herrera J."/>
            <person name="Ruiz-Vazquez R."/>
            <person name="Sanz C."/>
            <person name="Schackwitz W."/>
            <person name="Schmutz J."/>
            <person name="Shahriari M."/>
            <person name="Shelest E."/>
            <person name="Silva-Franco F."/>
            <person name="Soanes D."/>
            <person name="Syed K."/>
            <person name="Tagua V.G."/>
            <person name="Talbot N.J."/>
            <person name="Thon M."/>
            <person name="De Vries R.P."/>
            <person name="Wiebenga A."/>
            <person name="Yadav J.S."/>
            <person name="Braun E.L."/>
            <person name="Baker S."/>
            <person name="Garre V."/>
            <person name="Horwitz B."/>
            <person name="Torres-Martinez S."/>
            <person name="Idnurm A."/>
            <person name="Herrera-Estrella A."/>
            <person name="Gabaldon T."/>
            <person name="Grigoriev I.V."/>
        </authorList>
    </citation>
    <scope>NUCLEOTIDE SEQUENCE [LARGE SCALE GENOMIC DNA]</scope>
    <source>
        <strain evidence="7 8">CBS 277.49</strain>
    </source>
</reference>
<dbReference type="Pfam" id="PF08801">
    <property type="entry name" value="Nucleoporin_N"/>
    <property type="match status" value="1"/>
</dbReference>
<dbReference type="Proteomes" id="UP000077051">
    <property type="component" value="Unassembled WGS sequence"/>
</dbReference>
<evidence type="ECO:0000313" key="7">
    <source>
        <dbReference type="EMBL" id="OAD05759.1"/>
    </source>
</evidence>
<sequence>MEKTFAPQLNPLFTEFSQTVNECKQNDGTHVDFDLYLQESTPLQYCTDNENAFYKSAHIDFPKEMARQLDQPRSDYKLGFLNAINHVWLARGSSLFLWDFSKKDSKVFRYNTIQVIEHVDIATFTTHHELIVTTRNGIYLHTISPGQDKIQISKGIEVDSEGVVMSSFVTAKELRRVFMKGDDGHLYELHLVWAENTPKGGSLTCLTMNPILRYLTMFFKSPPVASVKSLVLDEAGELLYMLLSDSSIHVAQIRGTTYSLLNRYESQHLESIHLVQDTKKPCLMAVANNGDRLFLQNENLDIQLIFTRPAPPLPESILSNNSTDQHADLCYYQQGIFAAVLAKSEKQYFVLTNTSVAFVKESKPVLVEDFYYEKLDDKVWSIMEEGGKARHTKLNMRSTLEPMDTSDRQISALTKRGIIHYNKQRITDYLSSALQSMSPEHLHKFEDRYGAIETCYIAHVLACSAKQTPHVIDYIRQSPVRQEGLLLYFARIVQDIWAVDVKEKVPKEKFTAVQERLRVLVNVYQQYEIPARDDMDLVLNTMEFISLICFANDLEWEQIVSRLGQNWLVSKLSDVITTCEGADLIQHIVYKAIETSKLANASNYYNFIGIFLNSNCSHLLGTEKVIYFKGVENLYAAQNNTDANDKKQALALALDHFKRVVNICDASRIKALTQQFCDLGDHHAAVDLAFTSYSQAGLTSDEVKTFVLHAIQEAIDTQDQQHAIDVTTSALEMTGDQDYQYHIYDWLAHNEHNRILTQLQVPTLFGFISTHTLDPRQRLILLELYYAHRNEIAKSCDMVYQLATEADQVGLLQRVQALKKACEYLPQADGFSQEKCQMIQRKHKVAQVQYEIFEVLHEQKHPDKKVLDQLGARLIPEYDLLQCAYTQSLYEQGLSLLDILQEYNWKFARLAWENIIQSSSAAQEQVQSKLNTLTKKWYPSIPAFPVYIIYQILQAQCTKFGDDFAETALIKAGVPSEVVSDAKAEFK</sequence>
<comment type="subcellular location">
    <subcellularLocation>
        <location evidence="1">Nucleus</location>
    </subcellularLocation>
</comment>
<dbReference type="Gene3D" id="1.25.40.450">
    <property type="entry name" value="Nucleoporin, helical domain, N-terminal subdomain"/>
    <property type="match status" value="1"/>
</dbReference>
<name>A0A168N493_MUCCL</name>
<proteinExistence type="inferred from homology"/>
<dbReference type="GO" id="GO:0044611">
    <property type="term" value="C:nuclear pore inner ring"/>
    <property type="evidence" value="ECO:0007669"/>
    <property type="project" value="TreeGrafter"/>
</dbReference>
<feature type="domain" description="Nucleoporin Nup133/Nup155-like N-terminal" evidence="6">
    <location>
        <begin position="49"/>
        <end position="380"/>
    </location>
</feature>
<dbReference type="InterPro" id="IPR007187">
    <property type="entry name" value="Nucleoporin_Nup133/Nup155_C"/>
</dbReference>
<evidence type="ECO:0000256" key="4">
    <source>
        <dbReference type="ARBA" id="ARBA00023242"/>
    </source>
</evidence>
<dbReference type="InterPro" id="IPR014908">
    <property type="entry name" value="Nucleoporin_Nup133/Nup155_N"/>
</dbReference>
<feature type="domain" description="Nucleoporin Nup133/Nup155-like C-terminal" evidence="5">
    <location>
        <begin position="540"/>
        <end position="693"/>
    </location>
</feature>
<dbReference type="GO" id="GO:0017056">
    <property type="term" value="F:structural constituent of nuclear pore"/>
    <property type="evidence" value="ECO:0007669"/>
    <property type="project" value="InterPro"/>
</dbReference>
<dbReference type="InterPro" id="IPR004870">
    <property type="entry name" value="Nucleoporin_Nup155"/>
</dbReference>
<accession>A0A168N493</accession>
<evidence type="ECO:0000259" key="6">
    <source>
        <dbReference type="Pfam" id="PF08801"/>
    </source>
</evidence>
<keyword evidence="3" id="KW-0813">Transport</keyword>
<comment type="caution">
    <text evidence="7">The sequence shown here is derived from an EMBL/GenBank/DDBJ whole genome shotgun (WGS) entry which is preliminary data.</text>
</comment>
<dbReference type="GO" id="GO:0006606">
    <property type="term" value="P:protein import into nucleus"/>
    <property type="evidence" value="ECO:0007669"/>
    <property type="project" value="TreeGrafter"/>
</dbReference>
<dbReference type="STRING" id="747725.A0A168N493"/>
<dbReference type="VEuPathDB" id="FungiDB:MUCCIDRAFT_106316"/>
<dbReference type="GO" id="GO:0036228">
    <property type="term" value="P:protein localization to nuclear inner membrane"/>
    <property type="evidence" value="ECO:0007669"/>
    <property type="project" value="TreeGrafter"/>
</dbReference>
<comment type="similarity">
    <text evidence="2">Belongs to the non-repetitive/WGA-negative nucleoporin family.</text>
</comment>
<dbReference type="AlphaFoldDB" id="A0A168N493"/>
<evidence type="ECO:0000256" key="3">
    <source>
        <dbReference type="ARBA" id="ARBA00022448"/>
    </source>
</evidence>
<evidence type="ECO:0000313" key="8">
    <source>
        <dbReference type="Proteomes" id="UP000077051"/>
    </source>
</evidence>
<evidence type="ECO:0000259" key="5">
    <source>
        <dbReference type="Pfam" id="PF03177"/>
    </source>
</evidence>
<dbReference type="GO" id="GO:0000972">
    <property type="term" value="P:transcription-dependent tethering of RNA polymerase II gene DNA at nuclear periphery"/>
    <property type="evidence" value="ECO:0007669"/>
    <property type="project" value="TreeGrafter"/>
</dbReference>
<evidence type="ECO:0000256" key="1">
    <source>
        <dbReference type="ARBA" id="ARBA00004123"/>
    </source>
</evidence>
<dbReference type="InterPro" id="IPR042538">
    <property type="entry name" value="Nucleoporin_Nup155_C_3"/>
</dbReference>